<evidence type="ECO:0000313" key="2">
    <source>
        <dbReference type="Proteomes" id="UP000217954"/>
    </source>
</evidence>
<keyword evidence="2" id="KW-1185">Reference proteome</keyword>
<protein>
    <submittedName>
        <fullName evidence="1">Peptidase</fullName>
    </submittedName>
</protein>
<dbReference type="InterPro" id="IPR004378">
    <property type="entry name" value="F420H2_quin_Rdtase"/>
</dbReference>
<proteinExistence type="predicted"/>
<reference evidence="2" key="1">
    <citation type="journal article" date="2017" name="Genome Announc.">
        <title>Complete Genome Sequence of Mycobacterium stephanolepidis.</title>
        <authorList>
            <person name="Fukano H."/>
            <person name="Yoshida M."/>
            <person name="Katayama Y."/>
            <person name="Omatsu T."/>
            <person name="Mizutani T."/>
            <person name="Kurata O."/>
            <person name="Wada S."/>
            <person name="Hoshino Y."/>
        </authorList>
    </citation>
    <scope>NUCLEOTIDE SEQUENCE [LARGE SCALE GENOMIC DNA]</scope>
    <source>
        <strain evidence="2">NJB0901</strain>
    </source>
</reference>
<dbReference type="InterPro" id="IPR012349">
    <property type="entry name" value="Split_barrel_FMN-bd"/>
</dbReference>
<dbReference type="OrthoDB" id="3778270at2"/>
<dbReference type="EMBL" id="AP018165">
    <property type="protein sequence ID" value="BAX99641.1"/>
    <property type="molecule type" value="Genomic_DNA"/>
</dbReference>
<organism evidence="1 2">
    <name type="scientific">[Mycobacterium] stephanolepidis</name>
    <dbReference type="NCBI Taxonomy" id="1520670"/>
    <lineage>
        <taxon>Bacteria</taxon>
        <taxon>Bacillati</taxon>
        <taxon>Actinomycetota</taxon>
        <taxon>Actinomycetes</taxon>
        <taxon>Mycobacteriales</taxon>
        <taxon>Mycobacteriaceae</taxon>
        <taxon>Mycobacteroides</taxon>
    </lineage>
</organism>
<dbReference type="Gene3D" id="2.30.110.10">
    <property type="entry name" value="Electron Transport, Fmn-binding Protein, Chain A"/>
    <property type="match status" value="1"/>
</dbReference>
<dbReference type="NCBIfam" id="TIGR00026">
    <property type="entry name" value="hi_GC_TIGR00026"/>
    <property type="match status" value="1"/>
</dbReference>
<dbReference type="AlphaFoldDB" id="A0A1Z4F375"/>
<dbReference type="GO" id="GO:0016491">
    <property type="term" value="F:oxidoreductase activity"/>
    <property type="evidence" value="ECO:0007669"/>
    <property type="project" value="InterPro"/>
</dbReference>
<evidence type="ECO:0000313" key="1">
    <source>
        <dbReference type="EMBL" id="BAX99641.1"/>
    </source>
</evidence>
<dbReference type="RefSeq" id="WP_096504232.1">
    <property type="nucleotide sequence ID" value="NZ_AP018165.1"/>
</dbReference>
<gene>
    <name evidence="1" type="ORF">MSTE_04347</name>
</gene>
<reference evidence="1 2" key="2">
    <citation type="journal article" date="2017" name="Int. J. Syst. Evol. Microbiol.">
        <title>Mycobacterium stephanolepidis sp. nov., a rapidly growing species related to Mycobacterium chelonae, isolated from marine teleost fish, Stephanolepis cirrhifer.</title>
        <authorList>
            <person name="Fukano H."/>
            <person name="Wada S."/>
            <person name="Kurata O."/>
            <person name="Katayama K."/>
            <person name="Fujiwara N."/>
            <person name="Hoshino Y."/>
        </authorList>
    </citation>
    <scope>NUCLEOTIDE SEQUENCE [LARGE SCALE GENOMIC DNA]</scope>
    <source>
        <strain evidence="1 2">NJB0901</strain>
    </source>
</reference>
<sequence length="158" mass="17365">MLIALILIGVLVAVPLVLFTLLVAGIRMQIPAILNAIRRFNRAVTNPRVMATAGTASTSTAVIHHTGRNSRRAYETPVEAFDTHENTVLILLPYGANADWVRNVIAQGGAELVRAGETLRLTDPRVVHTDEVRAQLPAKELRMQRVFNVPDCLQLSRP</sequence>
<accession>A0A1Z4F375</accession>
<name>A0A1Z4F375_9MYCO</name>
<dbReference type="Proteomes" id="UP000217954">
    <property type="component" value="Chromosome"/>
</dbReference>
<dbReference type="KEGG" id="mste:MSTE_04347"/>